<dbReference type="Proteomes" id="UP001516400">
    <property type="component" value="Unassembled WGS sequence"/>
</dbReference>
<sequence>MDFMCLYFVISVINVNGISSVPTEGRSDDNTTSVILEELSANGKQLSDIPQGAASIKTVDLAYNHLFCLTANIFQNKSYKDVTNLDLHENRISNISFQAFRGLRRLKTSIYLSTESQIWIHLPSSRIEEWKSLT</sequence>
<dbReference type="InterPro" id="IPR032675">
    <property type="entry name" value="LRR_dom_sf"/>
</dbReference>
<keyword evidence="3" id="KW-1185">Reference proteome</keyword>
<dbReference type="SUPFAM" id="SSF52058">
    <property type="entry name" value="L domain-like"/>
    <property type="match status" value="1"/>
</dbReference>
<gene>
    <name evidence="2" type="ORF">HHI36_020240</name>
</gene>
<evidence type="ECO:0000313" key="3">
    <source>
        <dbReference type="Proteomes" id="UP001516400"/>
    </source>
</evidence>
<evidence type="ECO:0000313" key="2">
    <source>
        <dbReference type="EMBL" id="KAL3275480.1"/>
    </source>
</evidence>
<organism evidence="2 3">
    <name type="scientific">Cryptolaemus montrouzieri</name>
    <dbReference type="NCBI Taxonomy" id="559131"/>
    <lineage>
        <taxon>Eukaryota</taxon>
        <taxon>Metazoa</taxon>
        <taxon>Ecdysozoa</taxon>
        <taxon>Arthropoda</taxon>
        <taxon>Hexapoda</taxon>
        <taxon>Insecta</taxon>
        <taxon>Pterygota</taxon>
        <taxon>Neoptera</taxon>
        <taxon>Endopterygota</taxon>
        <taxon>Coleoptera</taxon>
        <taxon>Polyphaga</taxon>
        <taxon>Cucujiformia</taxon>
        <taxon>Coccinelloidea</taxon>
        <taxon>Coccinellidae</taxon>
        <taxon>Scymninae</taxon>
        <taxon>Scymnini</taxon>
        <taxon>Cryptolaemus</taxon>
    </lineage>
</organism>
<feature type="chain" id="PRO_5044878301" evidence="1">
    <location>
        <begin position="21"/>
        <end position="134"/>
    </location>
</feature>
<reference evidence="2 3" key="1">
    <citation type="journal article" date="2021" name="BMC Biol.">
        <title>Horizontally acquired antibacterial genes associated with adaptive radiation of ladybird beetles.</title>
        <authorList>
            <person name="Li H.S."/>
            <person name="Tang X.F."/>
            <person name="Huang Y.H."/>
            <person name="Xu Z.Y."/>
            <person name="Chen M.L."/>
            <person name="Du X.Y."/>
            <person name="Qiu B.Y."/>
            <person name="Chen P.T."/>
            <person name="Zhang W."/>
            <person name="Slipinski A."/>
            <person name="Escalona H.E."/>
            <person name="Waterhouse R.M."/>
            <person name="Zwick A."/>
            <person name="Pang H."/>
        </authorList>
    </citation>
    <scope>NUCLEOTIDE SEQUENCE [LARGE SCALE GENOMIC DNA]</scope>
    <source>
        <strain evidence="2">SYSU2018</strain>
    </source>
</reference>
<dbReference type="AlphaFoldDB" id="A0ABD2NAQ1"/>
<dbReference type="EMBL" id="JABFTP020000083">
    <property type="protein sequence ID" value="KAL3275480.1"/>
    <property type="molecule type" value="Genomic_DNA"/>
</dbReference>
<comment type="caution">
    <text evidence="2">The sequence shown here is derived from an EMBL/GenBank/DDBJ whole genome shotgun (WGS) entry which is preliminary data.</text>
</comment>
<accession>A0ABD2NAQ1</accession>
<keyword evidence="1" id="KW-0732">Signal</keyword>
<proteinExistence type="predicted"/>
<feature type="signal peptide" evidence="1">
    <location>
        <begin position="1"/>
        <end position="20"/>
    </location>
</feature>
<dbReference type="Gene3D" id="3.80.10.10">
    <property type="entry name" value="Ribonuclease Inhibitor"/>
    <property type="match status" value="1"/>
</dbReference>
<protein>
    <submittedName>
        <fullName evidence="2">Uncharacterized protein</fullName>
    </submittedName>
</protein>
<name>A0ABD2NAQ1_9CUCU</name>
<evidence type="ECO:0000256" key="1">
    <source>
        <dbReference type="SAM" id="SignalP"/>
    </source>
</evidence>